<dbReference type="InterPro" id="IPR024165">
    <property type="entry name" value="Kan/Strep_kinase"/>
</dbReference>
<dbReference type="PANTHER" id="PTHR21310">
    <property type="entry name" value="AMINOGLYCOSIDE PHOSPHOTRANSFERASE-RELATED-RELATED"/>
    <property type="match status" value="1"/>
</dbReference>
<evidence type="ECO:0000256" key="10">
    <source>
        <dbReference type="PIRNR" id="PIRNR000706"/>
    </source>
</evidence>
<protein>
    <recommendedName>
        <fullName evidence="3">Aminoglycoside 3'-phosphotransferase</fullName>
        <ecNumber evidence="2">2.7.1.95</ecNumber>
    </recommendedName>
</protein>
<comment type="catalytic activity">
    <reaction evidence="9">
        <text>kanamycin A + ATP = kanamycin 3'-phosphate + ADP + H(+)</text>
        <dbReference type="Rhea" id="RHEA:24256"/>
        <dbReference type="ChEBI" id="CHEBI:15378"/>
        <dbReference type="ChEBI" id="CHEBI:30616"/>
        <dbReference type="ChEBI" id="CHEBI:57909"/>
        <dbReference type="ChEBI" id="CHEBI:58214"/>
        <dbReference type="ChEBI" id="CHEBI:456216"/>
        <dbReference type="EC" id="2.7.1.95"/>
    </reaction>
</comment>
<evidence type="ECO:0000256" key="4">
    <source>
        <dbReference type="ARBA" id="ARBA00022679"/>
    </source>
</evidence>
<dbReference type="RefSeq" id="WP_064678486.1">
    <property type="nucleotide sequence ID" value="NZ_CP014870.1"/>
</dbReference>
<dbReference type="SUPFAM" id="SSF56112">
    <property type="entry name" value="Protein kinase-like (PK-like)"/>
    <property type="match status" value="1"/>
</dbReference>
<evidence type="ECO:0000256" key="9">
    <source>
        <dbReference type="ARBA" id="ARBA00048925"/>
    </source>
</evidence>
<feature type="active site" description="Proton acceptor" evidence="11">
    <location>
        <position position="183"/>
    </location>
</feature>
<dbReference type="NCBIfam" id="NF032898">
    <property type="entry name" value="APH_3p_II"/>
    <property type="match status" value="1"/>
</dbReference>
<evidence type="ECO:0000259" key="13">
    <source>
        <dbReference type="Pfam" id="PF01636"/>
    </source>
</evidence>
<evidence type="ECO:0000313" key="14">
    <source>
        <dbReference type="EMBL" id="ANJ56980.1"/>
    </source>
</evidence>
<evidence type="ECO:0000256" key="3">
    <source>
        <dbReference type="ARBA" id="ARBA00017903"/>
    </source>
</evidence>
<evidence type="ECO:0000256" key="5">
    <source>
        <dbReference type="ARBA" id="ARBA00022741"/>
    </source>
</evidence>
<evidence type="ECO:0000256" key="11">
    <source>
        <dbReference type="PIRSR" id="PIRSR000706-1"/>
    </source>
</evidence>
<comment type="similarity">
    <text evidence="1 10">Belongs to the aminoglycoside phosphotransferase family.</text>
</comment>
<evidence type="ECO:0000256" key="2">
    <source>
        <dbReference type="ARBA" id="ARBA00012193"/>
    </source>
</evidence>
<feature type="binding site" evidence="12">
    <location>
        <position position="188"/>
    </location>
    <ligand>
        <name>Mg(2+)</name>
        <dbReference type="ChEBI" id="CHEBI:18420"/>
    </ligand>
</feature>
<dbReference type="PIRSF" id="PIRSF000706">
    <property type="entry name" value="Kanamycin_kin"/>
    <property type="match status" value="1"/>
</dbReference>
<dbReference type="EMBL" id="CP014870">
    <property type="protein sequence ID" value="ANJ56980.1"/>
    <property type="molecule type" value="Genomic_DNA"/>
</dbReference>
<dbReference type="KEGG" id="psil:PMA3_18220"/>
<feature type="domain" description="Aminoglycoside phosphotransferase" evidence="13">
    <location>
        <begin position="36"/>
        <end position="249"/>
    </location>
</feature>
<keyword evidence="8 10" id="KW-0046">Antibiotic resistance</keyword>
<dbReference type="EC" id="2.7.1.95" evidence="2"/>
<dbReference type="STRING" id="1853130.PMA3_18220"/>
<dbReference type="InterPro" id="IPR002575">
    <property type="entry name" value="Aminoglycoside_PTrfase"/>
</dbReference>
<keyword evidence="7 10" id="KW-0067">ATP-binding</keyword>
<gene>
    <name evidence="14" type="ORF">PMA3_18220</name>
</gene>
<accession>A0A191YVR5</accession>
<dbReference type="OrthoDB" id="3806873at2"/>
<dbReference type="AlphaFoldDB" id="A0A191YVR5"/>
<reference evidence="14 15" key="1">
    <citation type="journal article" date="2018" name="Syst. Appl. Microbiol.">
        <title>Pseudomonas silesiensis sp. nov. strain A3T isolated from a biological pesticide sewage treatment plant and analysis of the complete genome sequence.</title>
        <authorList>
            <person name="Kaminski M.A."/>
            <person name="Furmanczyk E.M."/>
            <person name="Sobczak A."/>
            <person name="Dziembowski A."/>
            <person name="Lipinski L."/>
        </authorList>
    </citation>
    <scope>NUCLEOTIDE SEQUENCE [LARGE SCALE GENOMIC DNA]</scope>
    <source>
        <strain evidence="14 15">A3</strain>
    </source>
</reference>
<keyword evidence="5 10" id="KW-0547">Nucleotide-binding</keyword>
<dbReference type="CDD" id="cd05150">
    <property type="entry name" value="APH"/>
    <property type="match status" value="1"/>
</dbReference>
<keyword evidence="15" id="KW-1185">Reference proteome</keyword>
<proteinExistence type="inferred from homology"/>
<keyword evidence="4 10" id="KW-0808">Transferase</keyword>
<dbReference type="GO" id="GO:0046872">
    <property type="term" value="F:metal ion binding"/>
    <property type="evidence" value="ECO:0007669"/>
    <property type="project" value="UniProtKB-KW"/>
</dbReference>
<dbReference type="NCBIfam" id="NF033068">
    <property type="entry name" value="APH_3p"/>
    <property type="match status" value="1"/>
</dbReference>
<dbReference type="InterPro" id="IPR051678">
    <property type="entry name" value="AGP_Transferase"/>
</dbReference>
<dbReference type="GO" id="GO:0008910">
    <property type="term" value="F:kanamycin kinase activity"/>
    <property type="evidence" value="ECO:0007669"/>
    <property type="project" value="UniProtKB-EC"/>
</dbReference>
<dbReference type="GO" id="GO:0046677">
    <property type="term" value="P:response to antibiotic"/>
    <property type="evidence" value="ECO:0007669"/>
    <property type="project" value="UniProtKB-KW"/>
</dbReference>
<organism evidence="14 15">
    <name type="scientific">Pseudomonas silesiensis</name>
    <dbReference type="NCBI Taxonomy" id="1853130"/>
    <lineage>
        <taxon>Bacteria</taxon>
        <taxon>Pseudomonadati</taxon>
        <taxon>Pseudomonadota</taxon>
        <taxon>Gammaproteobacteria</taxon>
        <taxon>Pseudomonadales</taxon>
        <taxon>Pseudomonadaceae</taxon>
        <taxon>Pseudomonas</taxon>
    </lineage>
</organism>
<keyword evidence="12" id="KW-0479">Metal-binding</keyword>
<dbReference type="Proteomes" id="UP000078354">
    <property type="component" value="Chromosome"/>
</dbReference>
<evidence type="ECO:0000256" key="1">
    <source>
        <dbReference type="ARBA" id="ARBA00006219"/>
    </source>
</evidence>
<keyword evidence="6 10" id="KW-0418">Kinase</keyword>
<dbReference type="GO" id="GO:0005524">
    <property type="term" value="F:ATP binding"/>
    <property type="evidence" value="ECO:0007669"/>
    <property type="project" value="UniProtKB-KW"/>
</dbReference>
<dbReference type="Pfam" id="PF01636">
    <property type="entry name" value="APH"/>
    <property type="match status" value="1"/>
</dbReference>
<evidence type="ECO:0000256" key="6">
    <source>
        <dbReference type="ARBA" id="ARBA00022777"/>
    </source>
</evidence>
<name>A0A191YVR5_9PSED</name>
<evidence type="ECO:0000256" key="12">
    <source>
        <dbReference type="PIRSR" id="PIRSR000706-2"/>
    </source>
</evidence>
<evidence type="ECO:0000256" key="8">
    <source>
        <dbReference type="ARBA" id="ARBA00023251"/>
    </source>
</evidence>
<dbReference type="Gene3D" id="3.90.1200.10">
    <property type="match status" value="1"/>
</dbReference>
<evidence type="ECO:0000256" key="7">
    <source>
        <dbReference type="ARBA" id="ARBA00022840"/>
    </source>
</evidence>
<feature type="binding site" evidence="12">
    <location>
        <position position="201"/>
    </location>
    <ligand>
        <name>Mg(2+)</name>
        <dbReference type="ChEBI" id="CHEBI:18420"/>
    </ligand>
</feature>
<dbReference type="PANTHER" id="PTHR21310:SF41">
    <property type="entry name" value="3'-PHOSPHOTRANSFERASE, PUTATIVE-RELATED"/>
    <property type="match status" value="1"/>
</dbReference>
<keyword evidence="12" id="KW-0460">Magnesium</keyword>
<dbReference type="InterPro" id="IPR011009">
    <property type="entry name" value="Kinase-like_dom_sf"/>
</dbReference>
<sequence>MYIPAQWSKTFSGAPIERQTIGESGAEVFRIRCINGKHLFVKSEPIGAHSELPQEIERLRWMNRLDLPGPTVLDVTTENNRHWLLMNAVPGQDLASANDLSAPQVISVLAMALRTLHQVPIETCPFDHSLEQRIAAARSRVSAGLVDEADFDDERQGRTAEEVFTQMLSMLPETYDLAVTHGDACLPNFMVEGSSFTGYIDCGRLGISDIYQDLALAARSIERNLGPAWGAPFFRAYGVEPDQRRIAFYCLLDEFY</sequence>
<evidence type="ECO:0000313" key="15">
    <source>
        <dbReference type="Proteomes" id="UP000078354"/>
    </source>
</evidence>
<dbReference type="Gene3D" id="3.30.200.20">
    <property type="entry name" value="Phosphorylase Kinase, domain 1"/>
    <property type="match status" value="1"/>
</dbReference>